<dbReference type="AlphaFoldDB" id="A0A5J9WKV5"/>
<dbReference type="Gramene" id="TVU48723">
    <property type="protein sequence ID" value="TVU48723"/>
    <property type="gene ID" value="EJB05_03276"/>
</dbReference>
<evidence type="ECO:0000313" key="1">
    <source>
        <dbReference type="EMBL" id="TVU48723.1"/>
    </source>
</evidence>
<proteinExistence type="predicted"/>
<protein>
    <submittedName>
        <fullName evidence="1">Uncharacterized protein</fullName>
    </submittedName>
</protein>
<keyword evidence="2" id="KW-1185">Reference proteome</keyword>
<gene>
    <name evidence="1" type="ORF">EJB05_03276</name>
</gene>
<comment type="caution">
    <text evidence="1">The sequence shown here is derived from an EMBL/GenBank/DDBJ whole genome shotgun (WGS) entry which is preliminary data.</text>
</comment>
<name>A0A5J9WKV5_9POAL</name>
<reference evidence="1 2" key="1">
    <citation type="journal article" date="2019" name="Sci. Rep.">
        <title>A high-quality genome of Eragrostis curvula grass provides insights into Poaceae evolution and supports new strategies to enhance forage quality.</title>
        <authorList>
            <person name="Carballo J."/>
            <person name="Santos B.A.C.M."/>
            <person name="Zappacosta D."/>
            <person name="Garbus I."/>
            <person name="Selva J.P."/>
            <person name="Gallo C.A."/>
            <person name="Diaz A."/>
            <person name="Albertini E."/>
            <person name="Caccamo M."/>
            <person name="Echenique V."/>
        </authorList>
    </citation>
    <scope>NUCLEOTIDE SEQUENCE [LARGE SCALE GENOMIC DNA]</scope>
    <source>
        <strain evidence="2">cv. Victoria</strain>
        <tissue evidence="1">Leaf</tissue>
    </source>
</reference>
<accession>A0A5J9WKV5</accession>
<dbReference type="Proteomes" id="UP000324897">
    <property type="component" value="Unassembled WGS sequence"/>
</dbReference>
<evidence type="ECO:0000313" key="2">
    <source>
        <dbReference type="Proteomes" id="UP000324897"/>
    </source>
</evidence>
<sequence>MACTYGRTALVKIWTSLSDRRSSLLAQSRYAYQISTYLTENGGTKHNPRRPTDEGLKSQVYALFFKLN</sequence>
<dbReference type="EMBL" id="RWGY01000003">
    <property type="protein sequence ID" value="TVU48723.1"/>
    <property type="molecule type" value="Genomic_DNA"/>
</dbReference>
<organism evidence="1 2">
    <name type="scientific">Eragrostis curvula</name>
    <name type="common">weeping love grass</name>
    <dbReference type="NCBI Taxonomy" id="38414"/>
    <lineage>
        <taxon>Eukaryota</taxon>
        <taxon>Viridiplantae</taxon>
        <taxon>Streptophyta</taxon>
        <taxon>Embryophyta</taxon>
        <taxon>Tracheophyta</taxon>
        <taxon>Spermatophyta</taxon>
        <taxon>Magnoliopsida</taxon>
        <taxon>Liliopsida</taxon>
        <taxon>Poales</taxon>
        <taxon>Poaceae</taxon>
        <taxon>PACMAD clade</taxon>
        <taxon>Chloridoideae</taxon>
        <taxon>Eragrostideae</taxon>
        <taxon>Eragrostidinae</taxon>
        <taxon>Eragrostis</taxon>
    </lineage>
</organism>